<organism evidence="2 3">
    <name type="scientific">Colletotrichum sidae</name>
    <dbReference type="NCBI Taxonomy" id="1347389"/>
    <lineage>
        <taxon>Eukaryota</taxon>
        <taxon>Fungi</taxon>
        <taxon>Dikarya</taxon>
        <taxon>Ascomycota</taxon>
        <taxon>Pezizomycotina</taxon>
        <taxon>Sordariomycetes</taxon>
        <taxon>Hypocreomycetidae</taxon>
        <taxon>Glomerellales</taxon>
        <taxon>Glomerellaceae</taxon>
        <taxon>Colletotrichum</taxon>
        <taxon>Colletotrichum orbiculare species complex</taxon>
    </lineage>
</organism>
<evidence type="ECO:0000256" key="1">
    <source>
        <dbReference type="SAM" id="MobiDB-lite"/>
    </source>
</evidence>
<reference evidence="2 3" key="1">
    <citation type="submission" date="2018-11" db="EMBL/GenBank/DDBJ databases">
        <title>Genome sequence and assembly of Colletotrichum sidae.</title>
        <authorList>
            <person name="Gan P."/>
            <person name="Shirasu K."/>
        </authorList>
    </citation>
    <scope>NUCLEOTIDE SEQUENCE [LARGE SCALE GENOMIC DNA]</scope>
    <source>
        <strain evidence="2 3">CBS 518.97</strain>
    </source>
</reference>
<protein>
    <submittedName>
        <fullName evidence="2">Uncharacterized protein</fullName>
    </submittedName>
</protein>
<dbReference type="AlphaFoldDB" id="A0A4R8T0Z4"/>
<sequence length="66" mass="7474">MCLSTKVIPAGLCPCRTSSFAEDCILVPIQRSISTRLPIGPRQRPRQSPSMRRRRRAPVAWPRMSP</sequence>
<dbReference type="EMBL" id="QAPF01000715">
    <property type="protein sequence ID" value="TEA10056.1"/>
    <property type="molecule type" value="Genomic_DNA"/>
</dbReference>
<keyword evidence="3" id="KW-1185">Reference proteome</keyword>
<proteinExistence type="predicted"/>
<dbReference type="Proteomes" id="UP000295604">
    <property type="component" value="Unassembled WGS sequence"/>
</dbReference>
<feature type="region of interest" description="Disordered" evidence="1">
    <location>
        <begin position="37"/>
        <end position="66"/>
    </location>
</feature>
<accession>A0A4R8T0Z4</accession>
<evidence type="ECO:0000313" key="3">
    <source>
        <dbReference type="Proteomes" id="UP000295604"/>
    </source>
</evidence>
<gene>
    <name evidence="2" type="ORF">C8034_v010887</name>
</gene>
<name>A0A4R8T0Z4_9PEZI</name>
<evidence type="ECO:0000313" key="2">
    <source>
        <dbReference type="EMBL" id="TEA10056.1"/>
    </source>
</evidence>
<comment type="caution">
    <text evidence="2">The sequence shown here is derived from an EMBL/GenBank/DDBJ whole genome shotgun (WGS) entry which is preliminary data.</text>
</comment>